<evidence type="ECO:0000313" key="2">
    <source>
        <dbReference type="Proteomes" id="UP001060085"/>
    </source>
</evidence>
<dbReference type="EMBL" id="CM044707">
    <property type="protein sequence ID" value="KAI5655744.1"/>
    <property type="molecule type" value="Genomic_DNA"/>
</dbReference>
<protein>
    <submittedName>
        <fullName evidence="1">Uncharacterized protein</fullName>
    </submittedName>
</protein>
<reference evidence="2" key="1">
    <citation type="journal article" date="2023" name="Nat. Plants">
        <title>Single-cell RNA sequencing provides a high-resolution roadmap for understanding the multicellular compartmentation of specialized metabolism.</title>
        <authorList>
            <person name="Sun S."/>
            <person name="Shen X."/>
            <person name="Li Y."/>
            <person name="Li Y."/>
            <person name="Wang S."/>
            <person name="Li R."/>
            <person name="Zhang H."/>
            <person name="Shen G."/>
            <person name="Guo B."/>
            <person name="Wei J."/>
            <person name="Xu J."/>
            <person name="St-Pierre B."/>
            <person name="Chen S."/>
            <person name="Sun C."/>
        </authorList>
    </citation>
    <scope>NUCLEOTIDE SEQUENCE [LARGE SCALE GENOMIC DNA]</scope>
</reference>
<sequence>MANSTLHLPIIDLSSADRISAANSIRQACMDSGFFYLVNHGIEKDLFQRVFEESRKFFMLPIEEKMKVVRANHRGYTPLFMEKLDPSLTSKGDSKESFYIGPLEDTTTPSNLNQWPSEELLPHWRPTMEDYHCRLLDVGKRLSSLFALSLDLDEDFFVQVGALNEPNGFLRLLHYPGDLGISDQQLYGASAHSDYGMITLLATDGVGGLQVCREKLGQPQVWEDVHHINGALIVNIGDMMERWTNCMFRSTLHRVLSTGQERYSMAFFLDPNPECVVECLKSCCSDSSPPRYPPIRSGDYLQERLRLTYA</sequence>
<name>A0ACC0A559_CATRO</name>
<gene>
    <name evidence="1" type="ORF">M9H77_32931</name>
</gene>
<proteinExistence type="predicted"/>
<accession>A0ACC0A559</accession>
<comment type="caution">
    <text evidence="1">The sequence shown here is derived from an EMBL/GenBank/DDBJ whole genome shotgun (WGS) entry which is preliminary data.</text>
</comment>
<evidence type="ECO:0000313" key="1">
    <source>
        <dbReference type="EMBL" id="KAI5655744.1"/>
    </source>
</evidence>
<dbReference type="Proteomes" id="UP001060085">
    <property type="component" value="Linkage Group LG07"/>
</dbReference>
<keyword evidence="2" id="KW-1185">Reference proteome</keyword>
<organism evidence="1 2">
    <name type="scientific">Catharanthus roseus</name>
    <name type="common">Madagascar periwinkle</name>
    <name type="synonym">Vinca rosea</name>
    <dbReference type="NCBI Taxonomy" id="4058"/>
    <lineage>
        <taxon>Eukaryota</taxon>
        <taxon>Viridiplantae</taxon>
        <taxon>Streptophyta</taxon>
        <taxon>Embryophyta</taxon>
        <taxon>Tracheophyta</taxon>
        <taxon>Spermatophyta</taxon>
        <taxon>Magnoliopsida</taxon>
        <taxon>eudicotyledons</taxon>
        <taxon>Gunneridae</taxon>
        <taxon>Pentapetalae</taxon>
        <taxon>asterids</taxon>
        <taxon>lamiids</taxon>
        <taxon>Gentianales</taxon>
        <taxon>Apocynaceae</taxon>
        <taxon>Rauvolfioideae</taxon>
        <taxon>Vinceae</taxon>
        <taxon>Catharanthinae</taxon>
        <taxon>Catharanthus</taxon>
    </lineage>
</organism>